<dbReference type="AlphaFoldDB" id="A0A7R9DVB3"/>
<sequence length="116" mass="12957">MCRTFPLSSAVDRTSDKLTPKWNGPWKMTSFLTPVSVLLELVEDQPQSGQAHKLAVRRCCPSSDVYRAPTKKTKMLQAAYLQNGLLRGICSCLLTRGTTCVAIRSQLIDYPLEKLL</sequence>
<name>A0A7R9DVB3_TIMPO</name>
<gene>
    <name evidence="1" type="ORF">TPSB3V08_LOCUS14959</name>
</gene>
<accession>A0A7R9DVB3</accession>
<proteinExistence type="predicted"/>
<protein>
    <submittedName>
        <fullName evidence="1">Uncharacterized protein</fullName>
    </submittedName>
</protein>
<reference evidence="1" key="1">
    <citation type="submission" date="2020-11" db="EMBL/GenBank/DDBJ databases">
        <authorList>
            <person name="Tran Van P."/>
        </authorList>
    </citation>
    <scope>NUCLEOTIDE SEQUENCE</scope>
</reference>
<organism evidence="1">
    <name type="scientific">Timema poppense</name>
    <name type="common">Walking stick</name>
    <dbReference type="NCBI Taxonomy" id="170557"/>
    <lineage>
        <taxon>Eukaryota</taxon>
        <taxon>Metazoa</taxon>
        <taxon>Ecdysozoa</taxon>
        <taxon>Arthropoda</taxon>
        <taxon>Hexapoda</taxon>
        <taxon>Insecta</taxon>
        <taxon>Pterygota</taxon>
        <taxon>Neoptera</taxon>
        <taxon>Polyneoptera</taxon>
        <taxon>Phasmatodea</taxon>
        <taxon>Timematodea</taxon>
        <taxon>Timematoidea</taxon>
        <taxon>Timematidae</taxon>
        <taxon>Timema</taxon>
    </lineage>
</organism>
<dbReference type="EMBL" id="OD053739">
    <property type="protein sequence ID" value="CAD7421544.1"/>
    <property type="molecule type" value="Genomic_DNA"/>
</dbReference>
<evidence type="ECO:0000313" key="1">
    <source>
        <dbReference type="EMBL" id="CAD7421544.1"/>
    </source>
</evidence>